<evidence type="ECO:0000256" key="1">
    <source>
        <dbReference type="SAM" id="SignalP"/>
    </source>
</evidence>
<dbReference type="Proteomes" id="UP000439123">
    <property type="component" value="Unassembled WGS sequence"/>
</dbReference>
<feature type="signal peptide" evidence="1">
    <location>
        <begin position="1"/>
        <end position="36"/>
    </location>
</feature>
<keyword evidence="1" id="KW-0732">Signal</keyword>
<proteinExistence type="predicted"/>
<protein>
    <recommendedName>
        <fullName evidence="4">DUF2066 domain-containing protein</fullName>
    </recommendedName>
</protein>
<evidence type="ECO:0000313" key="3">
    <source>
        <dbReference type="Proteomes" id="UP000439123"/>
    </source>
</evidence>
<sequence length="356" mass="38435">MRLAATISTLSHFETLFMFKRVVTALCCGLSFMASAAQVTDLYQGKAPTSGDMVAAQGQALGQVLIKVTGKRDILTQPVVVKALAAPGDYVKSYGYQDQDSVKYLKAEFKSDKVNSLVSESQYALLGPARPQMAIWLVVDQGERRLLADQSSDGWAQALREQAQTLGLPISIPLMDLDDNMAVSATDVWGRFADPILQASQRYGAEMVVLGKLTPEGDKWSIDWGLYGPKAAGEVAELTRGNSTGTQAEVAQGFADTLAAWLVKNYGARISGPATSQTLVVDGLSEVDSMIAVQKMLQGMANVSKVAIGKLEGDQVTFNFTLQGDQAELVRALQLESRLRKVDDNGSGLRYQWSQP</sequence>
<dbReference type="AlphaFoldDB" id="A0A653KVM9"/>
<dbReference type="EMBL" id="CABWLC010000006">
    <property type="protein sequence ID" value="VXA82851.1"/>
    <property type="molecule type" value="Genomic_DNA"/>
</dbReference>
<gene>
    <name evidence="2" type="ORF">AERO8C_140230</name>
</gene>
<organism evidence="2 3">
    <name type="scientific">Aeromonas veronii</name>
    <dbReference type="NCBI Taxonomy" id="654"/>
    <lineage>
        <taxon>Bacteria</taxon>
        <taxon>Pseudomonadati</taxon>
        <taxon>Pseudomonadota</taxon>
        <taxon>Gammaproteobacteria</taxon>
        <taxon>Aeromonadales</taxon>
        <taxon>Aeromonadaceae</taxon>
        <taxon>Aeromonas</taxon>
    </lineage>
</organism>
<reference evidence="2 3" key="1">
    <citation type="submission" date="2019-10" db="EMBL/GenBank/DDBJ databases">
        <authorList>
            <person name="Karimi E."/>
        </authorList>
    </citation>
    <scope>NUCLEOTIDE SEQUENCE [LARGE SCALE GENOMIC DNA]</scope>
    <source>
        <strain evidence="2">Aeromonas sp. 8C</strain>
    </source>
</reference>
<dbReference type="InterPro" id="IPR018642">
    <property type="entry name" value="DUF2066"/>
</dbReference>
<feature type="chain" id="PRO_5024926444" description="DUF2066 domain-containing protein" evidence="1">
    <location>
        <begin position="37"/>
        <end position="356"/>
    </location>
</feature>
<evidence type="ECO:0000313" key="2">
    <source>
        <dbReference type="EMBL" id="VXA82851.1"/>
    </source>
</evidence>
<name>A0A653KVM9_AERVE</name>
<accession>A0A653KVM9</accession>
<dbReference type="Pfam" id="PF09839">
    <property type="entry name" value="DUF2066"/>
    <property type="match status" value="1"/>
</dbReference>
<evidence type="ECO:0008006" key="4">
    <source>
        <dbReference type="Google" id="ProtNLM"/>
    </source>
</evidence>